<dbReference type="Proteomes" id="UP001311799">
    <property type="component" value="Unassembled WGS sequence"/>
</dbReference>
<protein>
    <submittedName>
        <fullName evidence="1">Uncharacterized protein</fullName>
    </submittedName>
</protein>
<organism evidence="1 2">
    <name type="scientific">Cryptosporidium xiaoi</name>
    <dbReference type="NCBI Taxonomy" id="659607"/>
    <lineage>
        <taxon>Eukaryota</taxon>
        <taxon>Sar</taxon>
        <taxon>Alveolata</taxon>
        <taxon>Apicomplexa</taxon>
        <taxon>Conoidasida</taxon>
        <taxon>Coccidia</taxon>
        <taxon>Eucoccidiorida</taxon>
        <taxon>Eimeriorina</taxon>
        <taxon>Cryptosporidiidae</taxon>
        <taxon>Cryptosporidium</taxon>
    </lineage>
</organism>
<name>A0AAV9Y0F2_9CRYT</name>
<keyword evidence="2" id="KW-1185">Reference proteome</keyword>
<evidence type="ECO:0000313" key="2">
    <source>
        <dbReference type="Proteomes" id="UP001311799"/>
    </source>
</evidence>
<sequence length="425" mass="49007">MNKLSNSYKEILSNGDELFIKLGLKPFILNLPFEERNETLERGITSKIGNNFCYSHKTKGCCGDIVFEKDENEVYNIKINDTNYVPEENGYDSRNKNSGISNNTVNILGDKNTNGFVFLLVKPMCHCRYDKDSSINLDLNEIKDKRKEVIRYKPILGSIVEVTNSNKRCIKAIFCERKMPYGIADKLMRVSLSRILIHSLLWNGKGRNKNNGNKVICISEDDILFFPIPAYEILIKEINMSSHWEENKNVELSDEANSILGSSKSNTINKKYSDTINDHSDYVSLNSSTFNKSDNVSECGYYVTNTNKCPCLNRFSNKPNYRRFWEITESRLTRMIKFNPGIFGADITYNDFIGFRLFKGNNQFLSHTQNVSVVENFKFDNIEIDNYNSYKCTYNDTYNDNSTTGSNNTDFHTPIKKRRIETIIT</sequence>
<proteinExistence type="predicted"/>
<reference evidence="1 2" key="1">
    <citation type="submission" date="2023-10" db="EMBL/GenBank/DDBJ databases">
        <title>Comparative genomics analysis reveals potential genetic determinants of host preference in Cryptosporidium xiaoi.</title>
        <authorList>
            <person name="Xiao L."/>
            <person name="Li J."/>
        </authorList>
    </citation>
    <scope>NUCLEOTIDE SEQUENCE [LARGE SCALE GENOMIC DNA]</scope>
    <source>
        <strain evidence="1 2">52996</strain>
    </source>
</reference>
<accession>A0AAV9Y0F2</accession>
<dbReference type="EMBL" id="JAWDEY010000010">
    <property type="protein sequence ID" value="KAK6589849.1"/>
    <property type="molecule type" value="Genomic_DNA"/>
</dbReference>
<comment type="caution">
    <text evidence="1">The sequence shown here is derived from an EMBL/GenBank/DDBJ whole genome shotgun (WGS) entry which is preliminary data.</text>
</comment>
<evidence type="ECO:0000313" key="1">
    <source>
        <dbReference type="EMBL" id="KAK6589849.1"/>
    </source>
</evidence>
<gene>
    <name evidence="1" type="ORF">RS030_192902</name>
</gene>
<dbReference type="AlphaFoldDB" id="A0AAV9Y0F2"/>